<dbReference type="AlphaFoldDB" id="A0A8J7KKT4"/>
<evidence type="ECO:0000256" key="1">
    <source>
        <dbReference type="SAM" id="SignalP"/>
    </source>
</evidence>
<protein>
    <submittedName>
        <fullName evidence="2">Uncharacterized protein</fullName>
    </submittedName>
</protein>
<sequence>MRIRRLCAAVLVALGIAATAATAVAVTDHPVVVVADGTAQTDDFMPYD</sequence>
<dbReference type="RefSeq" id="WP_197004009.1">
    <property type="nucleotide sequence ID" value="NZ_BONS01000022.1"/>
</dbReference>
<keyword evidence="1" id="KW-0732">Signal</keyword>
<evidence type="ECO:0000313" key="3">
    <source>
        <dbReference type="Proteomes" id="UP000622552"/>
    </source>
</evidence>
<feature type="chain" id="PRO_5038766414" evidence="1">
    <location>
        <begin position="24"/>
        <end position="48"/>
    </location>
</feature>
<name>A0A8J7KKT4_9ACTN</name>
<feature type="signal peptide" evidence="1">
    <location>
        <begin position="1"/>
        <end position="23"/>
    </location>
</feature>
<accession>A0A8J7KKT4</accession>
<keyword evidence="3" id="KW-1185">Reference proteome</keyword>
<proteinExistence type="predicted"/>
<dbReference type="EMBL" id="JADOUF010000001">
    <property type="protein sequence ID" value="MBG6137106.1"/>
    <property type="molecule type" value="Genomic_DNA"/>
</dbReference>
<reference evidence="2" key="1">
    <citation type="submission" date="2020-11" db="EMBL/GenBank/DDBJ databases">
        <title>Sequencing the genomes of 1000 actinobacteria strains.</title>
        <authorList>
            <person name="Klenk H.-P."/>
        </authorList>
    </citation>
    <scope>NUCLEOTIDE SEQUENCE</scope>
    <source>
        <strain evidence="2">DSM 45356</strain>
    </source>
</reference>
<organism evidence="2 3">
    <name type="scientific">Longispora fulva</name>
    <dbReference type="NCBI Taxonomy" id="619741"/>
    <lineage>
        <taxon>Bacteria</taxon>
        <taxon>Bacillati</taxon>
        <taxon>Actinomycetota</taxon>
        <taxon>Actinomycetes</taxon>
        <taxon>Micromonosporales</taxon>
        <taxon>Micromonosporaceae</taxon>
        <taxon>Longispora</taxon>
    </lineage>
</organism>
<comment type="caution">
    <text evidence="2">The sequence shown here is derived from an EMBL/GenBank/DDBJ whole genome shotgun (WGS) entry which is preliminary data.</text>
</comment>
<evidence type="ECO:0000313" key="2">
    <source>
        <dbReference type="EMBL" id="MBG6137106.1"/>
    </source>
</evidence>
<dbReference type="Proteomes" id="UP000622552">
    <property type="component" value="Unassembled WGS sequence"/>
</dbReference>
<gene>
    <name evidence="2" type="ORF">IW245_003300</name>
</gene>